<keyword evidence="2" id="KW-1185">Reference proteome</keyword>
<gene>
    <name evidence="1" type="ORF">PLEPLA_LOCUS9769</name>
</gene>
<dbReference type="Proteomes" id="UP001153269">
    <property type="component" value="Unassembled WGS sequence"/>
</dbReference>
<protein>
    <submittedName>
        <fullName evidence="1">Uncharacterized protein</fullName>
    </submittedName>
</protein>
<reference evidence="1" key="1">
    <citation type="submission" date="2020-03" db="EMBL/GenBank/DDBJ databases">
        <authorList>
            <person name="Weist P."/>
        </authorList>
    </citation>
    <scope>NUCLEOTIDE SEQUENCE</scope>
</reference>
<accession>A0A9N7TZD7</accession>
<proteinExistence type="predicted"/>
<dbReference type="AlphaFoldDB" id="A0A9N7TZD7"/>
<organism evidence="1 2">
    <name type="scientific">Pleuronectes platessa</name>
    <name type="common">European plaice</name>
    <dbReference type="NCBI Taxonomy" id="8262"/>
    <lineage>
        <taxon>Eukaryota</taxon>
        <taxon>Metazoa</taxon>
        <taxon>Chordata</taxon>
        <taxon>Craniata</taxon>
        <taxon>Vertebrata</taxon>
        <taxon>Euteleostomi</taxon>
        <taxon>Actinopterygii</taxon>
        <taxon>Neopterygii</taxon>
        <taxon>Teleostei</taxon>
        <taxon>Neoteleostei</taxon>
        <taxon>Acanthomorphata</taxon>
        <taxon>Carangaria</taxon>
        <taxon>Pleuronectiformes</taxon>
        <taxon>Pleuronectoidei</taxon>
        <taxon>Pleuronectidae</taxon>
        <taxon>Pleuronectes</taxon>
    </lineage>
</organism>
<comment type="caution">
    <text evidence="1">The sequence shown here is derived from an EMBL/GenBank/DDBJ whole genome shotgun (WGS) entry which is preliminary data.</text>
</comment>
<evidence type="ECO:0000313" key="2">
    <source>
        <dbReference type="Proteomes" id="UP001153269"/>
    </source>
</evidence>
<sequence>MNLKRIYLIYEAPDSSVCGRFGLKLQRSVVQLLFSLPLSSWSFKESLKGRRVLNPSHHGDLTPRSRERNHVYTLEDVDESFLQHFLRFAMTVTSIPIT</sequence>
<dbReference type="EMBL" id="CADEAL010000551">
    <property type="protein sequence ID" value="CAB1421881.1"/>
    <property type="molecule type" value="Genomic_DNA"/>
</dbReference>
<name>A0A9N7TZD7_PLEPL</name>
<evidence type="ECO:0000313" key="1">
    <source>
        <dbReference type="EMBL" id="CAB1421881.1"/>
    </source>
</evidence>